<protein>
    <recommendedName>
        <fullName evidence="3">Esterase</fullName>
    </recommendedName>
</protein>
<evidence type="ECO:0000313" key="2">
    <source>
        <dbReference type="Proteomes" id="UP000825679"/>
    </source>
</evidence>
<reference evidence="1 2" key="1">
    <citation type="submission" date="2021-08" db="EMBL/GenBank/DDBJ databases">
        <title>complete genome sequencing of Deefgea sp. D25.</title>
        <authorList>
            <person name="Bae J.-W."/>
            <person name="Gim D.-H."/>
        </authorList>
    </citation>
    <scope>NUCLEOTIDE SEQUENCE [LARGE SCALE GENOMIC DNA]</scope>
    <source>
        <strain evidence="1 2">D25</strain>
    </source>
</reference>
<keyword evidence="2" id="KW-1185">Reference proteome</keyword>
<dbReference type="InterPro" id="IPR029058">
    <property type="entry name" value="AB_hydrolase_fold"/>
</dbReference>
<dbReference type="EMBL" id="CP081150">
    <property type="protein sequence ID" value="QZA76473.1"/>
    <property type="molecule type" value="Genomic_DNA"/>
</dbReference>
<dbReference type="Gene3D" id="3.40.50.1820">
    <property type="entry name" value="alpha/beta hydrolase"/>
    <property type="match status" value="1"/>
</dbReference>
<dbReference type="PANTHER" id="PTHR48098">
    <property type="entry name" value="ENTEROCHELIN ESTERASE-RELATED"/>
    <property type="match status" value="1"/>
</dbReference>
<proteinExistence type="predicted"/>
<dbReference type="InterPro" id="IPR000801">
    <property type="entry name" value="Esterase-like"/>
</dbReference>
<dbReference type="InterPro" id="IPR050583">
    <property type="entry name" value="Mycobacterial_A85_antigen"/>
</dbReference>
<accession>A0ABX8Z1N3</accession>
<dbReference type="SUPFAM" id="SSF53474">
    <property type="entry name" value="alpha/beta-Hydrolases"/>
    <property type="match status" value="1"/>
</dbReference>
<dbReference type="Pfam" id="PF00756">
    <property type="entry name" value="Esterase"/>
    <property type="match status" value="1"/>
</dbReference>
<gene>
    <name evidence="1" type="ORF">K4H28_08935</name>
</gene>
<organism evidence="1 2">
    <name type="scientific">Deefgea tanakiae</name>
    <dbReference type="NCBI Taxonomy" id="2865840"/>
    <lineage>
        <taxon>Bacteria</taxon>
        <taxon>Pseudomonadati</taxon>
        <taxon>Pseudomonadota</taxon>
        <taxon>Betaproteobacteria</taxon>
        <taxon>Neisseriales</taxon>
        <taxon>Chitinibacteraceae</taxon>
        <taxon>Deefgea</taxon>
    </lineage>
</organism>
<dbReference type="PANTHER" id="PTHR48098:SF3">
    <property type="entry name" value="IRON(III) ENTEROBACTIN ESTERASE"/>
    <property type="match status" value="1"/>
</dbReference>
<dbReference type="RefSeq" id="WP_221004879.1">
    <property type="nucleotide sequence ID" value="NZ_CP081150.1"/>
</dbReference>
<dbReference type="Proteomes" id="UP000825679">
    <property type="component" value="Chromosome"/>
</dbReference>
<name>A0ABX8Z1N3_9NEIS</name>
<sequence>MFGHAGAKVLAFPTRDGRFYEYENIGFIQSIAHKIEAGYLQIFCVDNLALESFYCFSRPPAERIVRHIQYEEYILNEVLPFMHSINSQPHTHVYGASLGAYHAVNIALRHPHLFQKLTAFSGRYDLTLSVESFQNLLSGYYDENVYFHTPCHFLPNLHCDQQLQHLRAMDITLTIGHHDPFLANNQSLSATLWQKGIKNSLHIWQGRAHHANAWRKMGTLYL</sequence>
<evidence type="ECO:0008006" key="3">
    <source>
        <dbReference type="Google" id="ProtNLM"/>
    </source>
</evidence>
<evidence type="ECO:0000313" key="1">
    <source>
        <dbReference type="EMBL" id="QZA76473.1"/>
    </source>
</evidence>